<dbReference type="Gene3D" id="1.20.1600.10">
    <property type="entry name" value="Outer membrane efflux proteins (OEP)"/>
    <property type="match status" value="1"/>
</dbReference>
<dbReference type="PANTHER" id="PTHR30203">
    <property type="entry name" value="OUTER MEMBRANE CATION EFFLUX PROTEIN"/>
    <property type="match status" value="1"/>
</dbReference>
<keyword evidence="2" id="KW-0472">Membrane</keyword>
<keyword evidence="4" id="KW-1185">Reference proteome</keyword>
<evidence type="ECO:0000313" key="3">
    <source>
        <dbReference type="EMBL" id="MEN3070512.1"/>
    </source>
</evidence>
<keyword evidence="2" id="KW-0732">Signal</keyword>
<sequence>MNRITLLSCCVAALLQGCGTLAPDFERPAASVANDWPQGQAYKPSTFSAQSTVAELGWRDFIADDNLRQLIELALANNRDLRVAIQNIDKARAQYQVQRADLAPSVKVSAGDTAQRTAATLSGTGEPKISRQYSVGLGFASYELDFFGRVRDLKDAALQTYLGTEDARRNTEISLIAEVANAYLTLAADQARLKLAQETYRSRSESLKLTQRSFDLGASSAVALNQARSSSESARADIASYTTQVARDENALTLLVGTALPRSLQVRDLEQSVVTTRELPAGLPSQVLQARPDIMQAERSLRAAYANIGAARAAFFPSITLTASTGSASSSLDGLFKDGSGTWSFAPQLNLPIFDLGRREANLDIAKLNRDIAVAQYDKAVQTAFREVADALAQRGTIDEQLAAQAAVVAASSESLKLTDARQRAGIDSYLALLDAQRTLYSAQQSLITVRLARESNLITLYKVLGGGLQPGKS</sequence>
<proteinExistence type="inferred from homology"/>
<dbReference type="PROSITE" id="PS51257">
    <property type="entry name" value="PROKAR_LIPOPROTEIN"/>
    <property type="match status" value="1"/>
</dbReference>
<feature type="chain" id="PRO_5045013950" evidence="2">
    <location>
        <begin position="23"/>
        <end position="474"/>
    </location>
</feature>
<dbReference type="NCBIfam" id="TIGR01845">
    <property type="entry name" value="outer_NodT"/>
    <property type="match status" value="1"/>
</dbReference>
<feature type="signal peptide" evidence="2">
    <location>
        <begin position="1"/>
        <end position="22"/>
    </location>
</feature>
<dbReference type="InterPro" id="IPR010131">
    <property type="entry name" value="MdtP/NodT-like"/>
</dbReference>
<dbReference type="RefSeq" id="WP_345921288.1">
    <property type="nucleotide sequence ID" value="NZ_JBDIVE010000014.1"/>
</dbReference>
<dbReference type="EMBL" id="JBDIVE010000014">
    <property type="protein sequence ID" value="MEN3070512.1"/>
    <property type="molecule type" value="Genomic_DNA"/>
</dbReference>
<dbReference type="Proteomes" id="UP001410394">
    <property type="component" value="Unassembled WGS sequence"/>
</dbReference>
<dbReference type="Pfam" id="PF02321">
    <property type="entry name" value="OEP"/>
    <property type="match status" value="2"/>
</dbReference>
<reference evidence="3 4" key="1">
    <citation type="journal article" date="2018" name="Int. J. Syst. Evol. Microbiol.">
        <title>Uliginosibacterium sediminicola sp. nov., isolated from freshwater sediment.</title>
        <authorList>
            <person name="Hwang W.M."/>
            <person name="Kim S.M."/>
            <person name="Kang K."/>
            <person name="Ahn T.Y."/>
        </authorList>
    </citation>
    <scope>NUCLEOTIDE SEQUENCE [LARGE SCALE GENOMIC DNA]</scope>
    <source>
        <strain evidence="3 4">M1-21</strain>
    </source>
</reference>
<evidence type="ECO:0000256" key="2">
    <source>
        <dbReference type="RuleBase" id="RU362097"/>
    </source>
</evidence>
<comment type="similarity">
    <text evidence="1 2">Belongs to the outer membrane factor (OMF) (TC 1.B.17) family.</text>
</comment>
<dbReference type="SUPFAM" id="SSF56954">
    <property type="entry name" value="Outer membrane efflux proteins (OEP)"/>
    <property type="match status" value="1"/>
</dbReference>
<accession>A0ABU9Z3M3</accession>
<dbReference type="PANTHER" id="PTHR30203:SF32">
    <property type="entry name" value="CATION EFFLUX SYSTEM PROTEIN CUSC"/>
    <property type="match status" value="1"/>
</dbReference>
<comment type="subcellular location">
    <subcellularLocation>
        <location evidence="2">Cell membrane</location>
        <topology evidence="2">Lipid-anchor</topology>
    </subcellularLocation>
</comment>
<gene>
    <name evidence="3" type="primary">adeC</name>
    <name evidence="3" type="ORF">ABDB84_18655</name>
</gene>
<dbReference type="InterPro" id="IPR003423">
    <property type="entry name" value="OMP_efflux"/>
</dbReference>
<comment type="caution">
    <text evidence="3">The sequence shown here is derived from an EMBL/GenBank/DDBJ whole genome shotgun (WGS) entry which is preliminary data.</text>
</comment>
<keyword evidence="2" id="KW-0812">Transmembrane</keyword>
<evidence type="ECO:0000313" key="4">
    <source>
        <dbReference type="Proteomes" id="UP001410394"/>
    </source>
</evidence>
<dbReference type="Gene3D" id="2.20.200.10">
    <property type="entry name" value="Outer membrane efflux proteins (OEP)"/>
    <property type="match status" value="1"/>
</dbReference>
<evidence type="ECO:0000256" key="1">
    <source>
        <dbReference type="ARBA" id="ARBA00007613"/>
    </source>
</evidence>
<protein>
    <submittedName>
        <fullName evidence="3">AdeC/AdeK/OprM family multidrug efflux complex outer membrane factor</fullName>
    </submittedName>
</protein>
<keyword evidence="2" id="KW-0564">Palmitate</keyword>
<organism evidence="3 4">
    <name type="scientific">Uliginosibacterium sediminicola</name>
    <dbReference type="NCBI Taxonomy" id="2024550"/>
    <lineage>
        <taxon>Bacteria</taxon>
        <taxon>Pseudomonadati</taxon>
        <taxon>Pseudomonadota</taxon>
        <taxon>Betaproteobacteria</taxon>
        <taxon>Rhodocyclales</taxon>
        <taxon>Zoogloeaceae</taxon>
        <taxon>Uliginosibacterium</taxon>
    </lineage>
</organism>
<keyword evidence="2" id="KW-1134">Transmembrane beta strand</keyword>
<name>A0ABU9Z3M3_9RHOO</name>
<keyword evidence="2" id="KW-0449">Lipoprotein</keyword>